<dbReference type="eggNOG" id="COG3347">
    <property type="taxonomic scope" value="Bacteria"/>
</dbReference>
<protein>
    <recommendedName>
        <fullName evidence="3">Class II aldolase/adducin N-terminal domain-containing protein</fullName>
    </recommendedName>
</protein>
<dbReference type="AlphaFoldDB" id="I0IH64"/>
<evidence type="ECO:0000313" key="5">
    <source>
        <dbReference type="Proteomes" id="UP000007881"/>
    </source>
</evidence>
<keyword evidence="5" id="KW-1185">Reference proteome</keyword>
<evidence type="ECO:0000256" key="1">
    <source>
        <dbReference type="ARBA" id="ARBA00022723"/>
    </source>
</evidence>
<dbReference type="HOGENOM" id="CLU_066010_0_0_0"/>
<dbReference type="InterPro" id="IPR050197">
    <property type="entry name" value="Aldolase_class_II_sugar_metab"/>
</dbReference>
<proteinExistence type="predicted"/>
<sequence>MAAVPVELVENARRLGAAYDVADLGDVSMKDASVLRVKRSGARLAELTVDDFVGLDRSRLDTLLETGFPRDAEPRAAAFGTMLLNARMGGEATPIVDSLIHHLLPGRVVVHLHPESLAAITCCGSGQYLTRDWFKKHEVPVLWLERCEEGVVLAKALAKVLAKSKRPAVDAAVLVSNGGVYLQAEEPAGLGVALERLLATLAEKQVQQEVASPEEMPAADPQRLSAWGTAFSAATHGQPVATDASAGVLALLSRPSVRDASLRGPILPDQVVHCGSYPCHVEDDGGGDPEEALTAALAEHVEENDGLPRVLLVRPHGLVACGTTPAAASIAAEVFAATASVYVRSELMGVTRIVPAKERRALEESRWTAQRRAAAAD</sequence>
<dbReference type="Proteomes" id="UP000007881">
    <property type="component" value="Chromosome"/>
</dbReference>
<keyword evidence="2" id="KW-0456">Lyase</keyword>
<feature type="domain" description="Class II aldolase/adducin N-terminal" evidence="3">
    <location>
        <begin position="7"/>
        <end position="343"/>
    </location>
</feature>
<dbReference type="GO" id="GO:0016832">
    <property type="term" value="F:aldehyde-lyase activity"/>
    <property type="evidence" value="ECO:0007669"/>
    <property type="project" value="TreeGrafter"/>
</dbReference>
<name>I0IH64_PHYMF</name>
<dbReference type="Gene3D" id="3.40.225.10">
    <property type="entry name" value="Class II aldolase/adducin N-terminal domain"/>
    <property type="match status" value="2"/>
</dbReference>
<evidence type="ECO:0000256" key="2">
    <source>
        <dbReference type="ARBA" id="ARBA00023239"/>
    </source>
</evidence>
<dbReference type="OrthoDB" id="9774430at2"/>
<evidence type="ECO:0000313" key="4">
    <source>
        <dbReference type="EMBL" id="BAM04602.1"/>
    </source>
</evidence>
<evidence type="ECO:0000259" key="3">
    <source>
        <dbReference type="SMART" id="SM01007"/>
    </source>
</evidence>
<gene>
    <name evidence="4" type="ordered locus">PSMK_24430</name>
</gene>
<dbReference type="PANTHER" id="PTHR22789">
    <property type="entry name" value="FUCULOSE PHOSPHATE ALDOLASE"/>
    <property type="match status" value="1"/>
</dbReference>
<dbReference type="KEGG" id="phm:PSMK_24430"/>
<dbReference type="GO" id="GO:0019323">
    <property type="term" value="P:pentose catabolic process"/>
    <property type="evidence" value="ECO:0007669"/>
    <property type="project" value="TreeGrafter"/>
</dbReference>
<dbReference type="PANTHER" id="PTHR22789:SF0">
    <property type="entry name" value="3-OXO-TETRONATE 4-PHOSPHATE DECARBOXYLASE-RELATED"/>
    <property type="match status" value="1"/>
</dbReference>
<reference evidence="4 5" key="1">
    <citation type="submission" date="2012-02" db="EMBL/GenBank/DDBJ databases">
        <title>Complete genome sequence of Phycisphaera mikurensis NBRC 102666.</title>
        <authorList>
            <person name="Ankai A."/>
            <person name="Hosoyama A."/>
            <person name="Terui Y."/>
            <person name="Sekine M."/>
            <person name="Fukai R."/>
            <person name="Kato Y."/>
            <person name="Nakamura S."/>
            <person name="Yamada-Narita S."/>
            <person name="Kawakoshi A."/>
            <person name="Fukunaga Y."/>
            <person name="Yamazaki S."/>
            <person name="Fujita N."/>
        </authorList>
    </citation>
    <scope>NUCLEOTIDE SEQUENCE [LARGE SCALE GENOMIC DNA]</scope>
    <source>
        <strain evidence="5">NBRC 102666 / KCTC 22515 / FYK2301M01</strain>
    </source>
</reference>
<dbReference type="SUPFAM" id="SSF53639">
    <property type="entry name" value="AraD/HMP-PK domain-like"/>
    <property type="match status" value="2"/>
</dbReference>
<dbReference type="GO" id="GO:0046872">
    <property type="term" value="F:metal ion binding"/>
    <property type="evidence" value="ECO:0007669"/>
    <property type="project" value="UniProtKB-KW"/>
</dbReference>
<dbReference type="GO" id="GO:0005829">
    <property type="term" value="C:cytosol"/>
    <property type="evidence" value="ECO:0007669"/>
    <property type="project" value="TreeGrafter"/>
</dbReference>
<accession>I0IH64</accession>
<organism evidence="4 5">
    <name type="scientific">Phycisphaera mikurensis (strain NBRC 102666 / KCTC 22515 / FYK2301M01)</name>
    <dbReference type="NCBI Taxonomy" id="1142394"/>
    <lineage>
        <taxon>Bacteria</taxon>
        <taxon>Pseudomonadati</taxon>
        <taxon>Planctomycetota</taxon>
        <taxon>Phycisphaerae</taxon>
        <taxon>Phycisphaerales</taxon>
        <taxon>Phycisphaeraceae</taxon>
        <taxon>Phycisphaera</taxon>
    </lineage>
</organism>
<dbReference type="SMART" id="SM01007">
    <property type="entry name" value="Aldolase_II"/>
    <property type="match status" value="1"/>
</dbReference>
<dbReference type="RefSeq" id="WP_014437815.1">
    <property type="nucleotide sequence ID" value="NC_017080.1"/>
</dbReference>
<dbReference type="InterPro" id="IPR036409">
    <property type="entry name" value="Aldolase_II/adducin_N_sf"/>
</dbReference>
<dbReference type="Pfam" id="PF00596">
    <property type="entry name" value="Aldolase_II"/>
    <property type="match status" value="1"/>
</dbReference>
<dbReference type="STRING" id="1142394.PSMK_24430"/>
<keyword evidence="1" id="KW-0479">Metal-binding</keyword>
<dbReference type="EMBL" id="AP012338">
    <property type="protein sequence ID" value="BAM04602.1"/>
    <property type="molecule type" value="Genomic_DNA"/>
</dbReference>
<dbReference type="InterPro" id="IPR001303">
    <property type="entry name" value="Aldolase_II/adducin_N"/>
</dbReference>